<dbReference type="SUPFAM" id="SSF48452">
    <property type="entry name" value="TPR-like"/>
    <property type="match status" value="2"/>
</dbReference>
<evidence type="ECO:0000256" key="6">
    <source>
        <dbReference type="ARBA" id="ARBA00022737"/>
    </source>
</evidence>
<dbReference type="GO" id="GO:0097363">
    <property type="term" value="F:protein O-acetylglucosaminyltransferase activity"/>
    <property type="evidence" value="ECO:0007669"/>
    <property type="project" value="UniProtKB-EC"/>
</dbReference>
<feature type="repeat" description="TPR" evidence="8">
    <location>
        <begin position="118"/>
        <end position="151"/>
    </location>
</feature>
<comment type="similarity">
    <text evidence="2">Belongs to the glycosyltransferase 41 family. O-GlcNAc transferase subfamily.</text>
</comment>
<dbReference type="InterPro" id="IPR013105">
    <property type="entry name" value="TPR_2"/>
</dbReference>
<dbReference type="Pfam" id="PF07719">
    <property type="entry name" value="TPR_2"/>
    <property type="match status" value="1"/>
</dbReference>
<dbReference type="PANTHER" id="PTHR44366">
    <property type="entry name" value="UDP-N-ACETYLGLUCOSAMINE--PEPTIDE N-ACETYLGLUCOSAMINYLTRANSFERASE 110 KDA SUBUNIT"/>
    <property type="match status" value="1"/>
</dbReference>
<evidence type="ECO:0000256" key="1">
    <source>
        <dbReference type="ARBA" id="ARBA00004922"/>
    </source>
</evidence>
<evidence type="ECO:0000313" key="10">
    <source>
        <dbReference type="EMBL" id="CAE2342353.1"/>
    </source>
</evidence>
<protein>
    <recommendedName>
        <fullName evidence="3">protein O-GlcNAc transferase</fullName>
        <ecNumber evidence="3">2.4.1.255</ecNumber>
    </recommendedName>
</protein>
<evidence type="ECO:0000256" key="3">
    <source>
        <dbReference type="ARBA" id="ARBA00011970"/>
    </source>
</evidence>
<dbReference type="InterPro" id="IPR019734">
    <property type="entry name" value="TPR_rpt"/>
</dbReference>
<dbReference type="PROSITE" id="PS50005">
    <property type="entry name" value="TPR"/>
    <property type="match status" value="3"/>
</dbReference>
<dbReference type="Gene3D" id="3.40.50.11380">
    <property type="match status" value="1"/>
</dbReference>
<dbReference type="PROSITE" id="PS50293">
    <property type="entry name" value="TPR_REGION"/>
    <property type="match status" value="1"/>
</dbReference>
<dbReference type="SMART" id="SM00028">
    <property type="entry name" value="TPR"/>
    <property type="match status" value="7"/>
</dbReference>
<reference evidence="10" key="1">
    <citation type="submission" date="2021-01" db="EMBL/GenBank/DDBJ databases">
        <authorList>
            <person name="Corre E."/>
            <person name="Pelletier E."/>
            <person name="Niang G."/>
            <person name="Scheremetjew M."/>
            <person name="Finn R."/>
            <person name="Kale V."/>
            <person name="Holt S."/>
            <person name="Cochrane G."/>
            <person name="Meng A."/>
            <person name="Brown T."/>
            <person name="Cohen L."/>
        </authorList>
    </citation>
    <scope>NUCLEOTIDE SEQUENCE</scope>
    <source>
        <strain evidence="10">CCMP 2712</strain>
    </source>
</reference>
<proteinExistence type="inferred from homology"/>
<dbReference type="AlphaFoldDB" id="A0A7S4ULL8"/>
<dbReference type="InterPro" id="IPR037919">
    <property type="entry name" value="OGT"/>
</dbReference>
<evidence type="ECO:0000256" key="4">
    <source>
        <dbReference type="ARBA" id="ARBA00022676"/>
    </source>
</evidence>
<dbReference type="InterPro" id="IPR029489">
    <property type="entry name" value="OGT/SEC/SPY_C"/>
</dbReference>
<evidence type="ECO:0000259" key="9">
    <source>
        <dbReference type="Pfam" id="PF13844"/>
    </source>
</evidence>
<dbReference type="InterPro" id="IPR011990">
    <property type="entry name" value="TPR-like_helical_dom_sf"/>
</dbReference>
<evidence type="ECO:0000256" key="2">
    <source>
        <dbReference type="ARBA" id="ARBA00005386"/>
    </source>
</evidence>
<organism evidence="10">
    <name type="scientific">Guillardia theta</name>
    <name type="common">Cryptophyte</name>
    <name type="synonym">Cryptomonas phi</name>
    <dbReference type="NCBI Taxonomy" id="55529"/>
    <lineage>
        <taxon>Eukaryota</taxon>
        <taxon>Cryptophyceae</taxon>
        <taxon>Pyrenomonadales</taxon>
        <taxon>Geminigeraceae</taxon>
        <taxon>Guillardia</taxon>
    </lineage>
</organism>
<dbReference type="PANTHER" id="PTHR44366:SF1">
    <property type="entry name" value="UDP-N-ACETYLGLUCOSAMINE--PEPTIDE N-ACETYLGLUCOSAMINYLTRANSFERASE 110 KDA SUBUNIT"/>
    <property type="match status" value="1"/>
</dbReference>
<dbReference type="Pfam" id="PF13181">
    <property type="entry name" value="TPR_8"/>
    <property type="match status" value="3"/>
</dbReference>
<feature type="repeat" description="TPR" evidence="8">
    <location>
        <begin position="15"/>
        <end position="48"/>
    </location>
</feature>
<keyword evidence="6" id="KW-0677">Repeat</keyword>
<keyword evidence="5" id="KW-0808">Transferase</keyword>
<feature type="domain" description="O-GlcNAc transferase C-terminal" evidence="9">
    <location>
        <begin position="266"/>
        <end position="511"/>
    </location>
</feature>
<comment type="pathway">
    <text evidence="1">Protein modification; protein glycosylation.</text>
</comment>
<keyword evidence="7 8" id="KW-0802">TPR repeat</keyword>
<feature type="repeat" description="TPR" evidence="8">
    <location>
        <begin position="49"/>
        <end position="82"/>
    </location>
</feature>
<dbReference type="EC" id="2.4.1.255" evidence="3"/>
<sequence length="771" mass="87675">MACFKKAAEADRRRPEPWLNVGELYKLAGRLEEAEVALRKCVSLGPTWPLAHFNLANVLKDLDRNEESLAAYQEALELDPPFKAAIFNNMALVHGTLNQNDLVIASYEKAMRIDPRVPETHNNLASYYQAVGDMTNAVKHYKQAVQLKPDKGFLLNLAYALGAKGETAESLKVYMKTIEMFPDYALAYYNLGTSLMGEERYAESEYCYRWAVKLDGTRADYYNNLATVVGASGATHEVMEIYDIVLRLHPGHETAYCNMYHTKHEICDWSNVDSHLKKVVAIVNRQLKEGRVPTVRAFHALAYAVSADFVRRLSEAWSSLAEKEALMMVPKNFAFPMPPTSPAPRRIRVGYTSSDLKKQHPVAHLVLSMFLLHDLLSFEVFCFALSPSDSSEIRLQVERGAQHFIDLTPALSKSLVAAAEEVNRHKPHILINLNGYTNGGRLEMYALRPAPIQVHGIGYPGTLGATYVGHMITDRISSPPEAVEGYTEHLVLMPNSYLMNSLKNSYPHLLHPRYRPSEERNELLKTDPLHSKVQQDGEVKAYRRLEMETAVFVGVQRDDWDLPNKKVVYACFNTLIKLRPRILKRWKRILDRVPNSVIWLLRAPQVAEEKVMQWWREAGDYEERIIFTGTAAKEEHVKRAGLADIFLDTDIYGAHSTGTDALWAGLPLLSPTHLLGMASRVSASLLSTIGLEEMIGRTLDEYENLAVALGRNPRKLLEIRHRLRHERWNSSLFDTRRWMEDWEKGITMLWSAYVGRAEGMIHRNMHVVLAR</sequence>
<name>A0A7S4ULL8_GUITH</name>
<dbReference type="Gene3D" id="3.40.50.2000">
    <property type="entry name" value="Glycogen Phosphorylase B"/>
    <property type="match status" value="1"/>
</dbReference>
<accession>A0A7S4ULL8</accession>
<evidence type="ECO:0000256" key="7">
    <source>
        <dbReference type="ARBA" id="ARBA00022803"/>
    </source>
</evidence>
<keyword evidence="4" id="KW-0328">Glycosyltransferase</keyword>
<dbReference type="Gene3D" id="1.25.40.10">
    <property type="entry name" value="Tetratricopeptide repeat domain"/>
    <property type="match status" value="3"/>
</dbReference>
<dbReference type="Pfam" id="PF13432">
    <property type="entry name" value="TPR_16"/>
    <property type="match status" value="1"/>
</dbReference>
<evidence type="ECO:0000256" key="5">
    <source>
        <dbReference type="ARBA" id="ARBA00022679"/>
    </source>
</evidence>
<dbReference type="EMBL" id="HBKN01051718">
    <property type="protein sequence ID" value="CAE2342353.1"/>
    <property type="molecule type" value="Transcribed_RNA"/>
</dbReference>
<dbReference type="GO" id="GO:0006493">
    <property type="term" value="P:protein O-linked glycosylation"/>
    <property type="evidence" value="ECO:0007669"/>
    <property type="project" value="InterPro"/>
</dbReference>
<feature type="domain" description="O-GlcNAc transferase C-terminal" evidence="9">
    <location>
        <begin position="543"/>
        <end position="740"/>
    </location>
</feature>
<gene>
    <name evidence="10" type="ORF">GTHE00462_LOCUS40349</name>
</gene>
<dbReference type="Pfam" id="PF13844">
    <property type="entry name" value="Glyco_transf_41"/>
    <property type="match status" value="2"/>
</dbReference>
<evidence type="ECO:0000256" key="8">
    <source>
        <dbReference type="PROSITE-ProRule" id="PRU00339"/>
    </source>
</evidence>